<organism evidence="2 3">
    <name type="scientific">Basidiobolus meristosporus CBS 931.73</name>
    <dbReference type="NCBI Taxonomy" id="1314790"/>
    <lineage>
        <taxon>Eukaryota</taxon>
        <taxon>Fungi</taxon>
        <taxon>Fungi incertae sedis</taxon>
        <taxon>Zoopagomycota</taxon>
        <taxon>Entomophthoromycotina</taxon>
        <taxon>Basidiobolomycetes</taxon>
        <taxon>Basidiobolales</taxon>
        <taxon>Basidiobolaceae</taxon>
        <taxon>Basidiobolus</taxon>
    </lineage>
</organism>
<reference evidence="2 3" key="1">
    <citation type="submission" date="2016-07" db="EMBL/GenBank/DDBJ databases">
        <title>Pervasive Adenine N6-methylation of Active Genes in Fungi.</title>
        <authorList>
            <consortium name="DOE Joint Genome Institute"/>
            <person name="Mondo S.J."/>
            <person name="Dannebaum R.O."/>
            <person name="Kuo R.C."/>
            <person name="Labutti K."/>
            <person name="Haridas S."/>
            <person name="Kuo A."/>
            <person name="Salamov A."/>
            <person name="Ahrendt S.R."/>
            <person name="Lipzen A."/>
            <person name="Sullivan W."/>
            <person name="Andreopoulos W.B."/>
            <person name="Clum A."/>
            <person name="Lindquist E."/>
            <person name="Daum C."/>
            <person name="Ramamoorthy G.K."/>
            <person name="Gryganskyi A."/>
            <person name="Culley D."/>
            <person name="Magnuson J.K."/>
            <person name="James T.Y."/>
            <person name="O'Malley M.A."/>
            <person name="Stajich J.E."/>
            <person name="Spatafora J.W."/>
            <person name="Visel A."/>
            <person name="Grigoriev I.V."/>
        </authorList>
    </citation>
    <scope>NUCLEOTIDE SEQUENCE [LARGE SCALE GENOMIC DNA]</scope>
    <source>
        <strain evidence="2 3">CBS 931.73</strain>
    </source>
</reference>
<dbReference type="AlphaFoldDB" id="A0A1Y1Z9K7"/>
<evidence type="ECO:0000313" key="3">
    <source>
        <dbReference type="Proteomes" id="UP000193498"/>
    </source>
</evidence>
<feature type="domain" description="Methyltransferase type 11" evidence="1">
    <location>
        <begin position="59"/>
        <end position="153"/>
    </location>
</feature>
<evidence type="ECO:0000259" key="1">
    <source>
        <dbReference type="Pfam" id="PF08241"/>
    </source>
</evidence>
<dbReference type="InParanoid" id="A0A1Y1Z9K7"/>
<evidence type="ECO:0000313" key="2">
    <source>
        <dbReference type="EMBL" id="ORY06949.1"/>
    </source>
</evidence>
<dbReference type="Gene3D" id="3.40.50.150">
    <property type="entry name" value="Vaccinia Virus protein VP39"/>
    <property type="match status" value="1"/>
</dbReference>
<dbReference type="GO" id="GO:0032259">
    <property type="term" value="P:methylation"/>
    <property type="evidence" value="ECO:0007669"/>
    <property type="project" value="UniProtKB-KW"/>
</dbReference>
<keyword evidence="2" id="KW-0808">Transferase</keyword>
<protein>
    <submittedName>
        <fullName evidence="2">Methyltransferase type 12</fullName>
    </submittedName>
</protein>
<dbReference type="Proteomes" id="UP000193498">
    <property type="component" value="Unassembled WGS sequence"/>
</dbReference>
<keyword evidence="2" id="KW-0489">Methyltransferase</keyword>
<feature type="non-terminal residue" evidence="2">
    <location>
        <position position="1"/>
    </location>
</feature>
<dbReference type="PANTHER" id="PTHR43861">
    <property type="entry name" value="TRANS-ACONITATE 2-METHYLTRANSFERASE-RELATED"/>
    <property type="match status" value="1"/>
</dbReference>
<dbReference type="InterPro" id="IPR013216">
    <property type="entry name" value="Methyltransf_11"/>
</dbReference>
<sequence>MLQDHTEINRKSWNEATLAHNSHKPNQAEFFLDGGSTLFPEEVGLLGDVKNKNICHLLCNSGQDTLSIAKLGANIVGVDISDNAIEFATTLSKDSKIEATFVRSEACSYLESTEPNQFDVVFISYGAINWLPDINRLAQGIHKILKPGGRLIIVEFHPILFIFDESTERVFPYTTSGTVLENDVGVSDYVARSEGCLNHGGEFAEGIVNFENKYPCSEFAWGIGDILSSILSSGLVLNDFKEYLHCNGFKPFDEMKASDDRTWTIEPNIPMMFSLVATKPAT</sequence>
<keyword evidence="3" id="KW-1185">Reference proteome</keyword>
<proteinExistence type="predicted"/>
<dbReference type="Pfam" id="PF08241">
    <property type="entry name" value="Methyltransf_11"/>
    <property type="match status" value="1"/>
</dbReference>
<dbReference type="EMBL" id="MCFE01000012">
    <property type="protein sequence ID" value="ORY06949.1"/>
    <property type="molecule type" value="Genomic_DNA"/>
</dbReference>
<gene>
    <name evidence="2" type="ORF">K493DRAFT_332909</name>
</gene>
<dbReference type="GO" id="GO:0008757">
    <property type="term" value="F:S-adenosylmethionine-dependent methyltransferase activity"/>
    <property type="evidence" value="ECO:0007669"/>
    <property type="project" value="InterPro"/>
</dbReference>
<dbReference type="InterPro" id="IPR029063">
    <property type="entry name" value="SAM-dependent_MTases_sf"/>
</dbReference>
<dbReference type="SUPFAM" id="SSF53335">
    <property type="entry name" value="S-adenosyl-L-methionine-dependent methyltransferases"/>
    <property type="match status" value="1"/>
</dbReference>
<dbReference type="PANTHER" id="PTHR43861:SF1">
    <property type="entry name" value="TRANS-ACONITATE 2-METHYLTRANSFERASE"/>
    <property type="match status" value="1"/>
</dbReference>
<comment type="caution">
    <text evidence="2">The sequence shown here is derived from an EMBL/GenBank/DDBJ whole genome shotgun (WGS) entry which is preliminary data.</text>
</comment>
<name>A0A1Y1Z9K7_9FUNG</name>
<accession>A0A1Y1Z9K7</accession>
<dbReference type="OrthoDB" id="540004at2759"/>
<dbReference type="CDD" id="cd02440">
    <property type="entry name" value="AdoMet_MTases"/>
    <property type="match status" value="1"/>
</dbReference>